<feature type="domain" description="SMODS-associated and fused to various effectors" evidence="1">
    <location>
        <begin position="303"/>
        <end position="490"/>
    </location>
</feature>
<dbReference type="Pfam" id="PF18145">
    <property type="entry name" value="SAVED"/>
    <property type="match status" value="1"/>
</dbReference>
<proteinExistence type="predicted"/>
<keyword evidence="3" id="KW-1185">Reference proteome</keyword>
<gene>
    <name evidence="2" type="ORF">GA0074695_2397</name>
</gene>
<organism evidence="2 3">
    <name type="scientific">Micromonospora viridifaciens</name>
    <dbReference type="NCBI Taxonomy" id="1881"/>
    <lineage>
        <taxon>Bacteria</taxon>
        <taxon>Bacillati</taxon>
        <taxon>Actinomycetota</taxon>
        <taxon>Actinomycetes</taxon>
        <taxon>Micromonosporales</taxon>
        <taxon>Micromonosporaceae</taxon>
        <taxon>Micromonospora</taxon>
    </lineage>
</organism>
<dbReference type="RefSeq" id="WP_089006311.1">
    <property type="nucleotide sequence ID" value="NZ_LT607411.1"/>
</dbReference>
<evidence type="ECO:0000259" key="1">
    <source>
        <dbReference type="Pfam" id="PF18145"/>
    </source>
</evidence>
<name>A0A1C4WFW0_MICVI</name>
<sequence>MTSPEPQPAAGSLSRVGALRSGFYYQDLIAWSAALRVLQPGGGYNQLEIEVNGAGNVDDVILRAITARHRYAQVKWAAKTADLINDAYLTNVPTKGKSLLQKFYGSWELLRHRDDVPPSLELTTNRALDPADPLLSLVDGRSDCLNPAARLATPTSPEGRRIDEWATHLRCERDDVLAMLDGLLFKVGLTVSSEQDRAQALMLANGLLADKDALDCGVVLVDKWVREGRRILTREDIRKEVERVNLRADGPRAVLLVQAIKREPHPDDATVVLDWVDLYDGDTPPLRRQPRDSADWVTMSNDIDEAVGTLTAQGHADIVLRGFMRQATFFTVGARLAQVSGTTITYLQNGVAWASNAKHVPVFAPSGVTTTVGAGNELAVAIGMSADPTTAVTRYVTDMNLPINRILTLLPADGAHDQSVAGPGEAVAYAQALRNAIRQDLERNPATRVHLFLAGPGGLALLLGHRWNRVAPTTVYEDLGAGHGYVSAFEVDA</sequence>
<reference evidence="3" key="1">
    <citation type="submission" date="2016-06" db="EMBL/GenBank/DDBJ databases">
        <authorList>
            <person name="Varghese N."/>
            <person name="Submissions Spin"/>
        </authorList>
    </citation>
    <scope>NUCLEOTIDE SEQUENCE [LARGE SCALE GENOMIC DNA]</scope>
    <source>
        <strain evidence="3">DSM 43909</strain>
    </source>
</reference>
<dbReference type="OrthoDB" id="7776223at2"/>
<evidence type="ECO:0000313" key="3">
    <source>
        <dbReference type="Proteomes" id="UP000198242"/>
    </source>
</evidence>
<dbReference type="AlphaFoldDB" id="A0A1C4WFW0"/>
<evidence type="ECO:0000313" key="2">
    <source>
        <dbReference type="EMBL" id="SCE95064.1"/>
    </source>
</evidence>
<dbReference type="InterPro" id="IPR040836">
    <property type="entry name" value="SAVED"/>
</dbReference>
<dbReference type="EMBL" id="LT607411">
    <property type="protein sequence ID" value="SCE95064.1"/>
    <property type="molecule type" value="Genomic_DNA"/>
</dbReference>
<dbReference type="NCBIfam" id="NF033611">
    <property type="entry name" value="SAVED"/>
    <property type="match status" value="1"/>
</dbReference>
<protein>
    <recommendedName>
        <fullName evidence="1">SMODS-associated and fused to various effectors domain-containing protein</fullName>
    </recommendedName>
</protein>
<dbReference type="Proteomes" id="UP000198242">
    <property type="component" value="Chromosome I"/>
</dbReference>
<accession>A0A1C4WFW0</accession>